<evidence type="ECO:0000256" key="6">
    <source>
        <dbReference type="ARBA" id="ARBA00023125"/>
    </source>
</evidence>
<evidence type="ECO:0000259" key="11">
    <source>
        <dbReference type="PROSITE" id="PS51030"/>
    </source>
</evidence>
<organism evidence="13 14">
    <name type="scientific">Paragonimus westermani</name>
    <dbReference type="NCBI Taxonomy" id="34504"/>
    <lineage>
        <taxon>Eukaryota</taxon>
        <taxon>Metazoa</taxon>
        <taxon>Spiralia</taxon>
        <taxon>Lophotrochozoa</taxon>
        <taxon>Platyhelminthes</taxon>
        <taxon>Trematoda</taxon>
        <taxon>Digenea</taxon>
        <taxon>Plagiorchiida</taxon>
        <taxon>Troglotremata</taxon>
        <taxon>Troglotrematidae</taxon>
        <taxon>Paragonimus</taxon>
    </lineage>
</organism>
<dbReference type="OrthoDB" id="5771769at2759"/>
<dbReference type="GO" id="GO:0003700">
    <property type="term" value="F:DNA-binding transcription factor activity"/>
    <property type="evidence" value="ECO:0007669"/>
    <property type="project" value="InterPro"/>
</dbReference>
<dbReference type="InterPro" id="IPR013088">
    <property type="entry name" value="Znf_NHR/GATA"/>
</dbReference>
<dbReference type="Pfam" id="PF00105">
    <property type="entry name" value="zf-C4"/>
    <property type="match status" value="1"/>
</dbReference>
<dbReference type="GO" id="GO:0043565">
    <property type="term" value="F:sequence-specific DNA binding"/>
    <property type="evidence" value="ECO:0007669"/>
    <property type="project" value="InterPro"/>
</dbReference>
<feature type="region of interest" description="Disordered" evidence="10">
    <location>
        <begin position="557"/>
        <end position="577"/>
    </location>
</feature>
<dbReference type="PROSITE" id="PS51843">
    <property type="entry name" value="NR_LBD"/>
    <property type="match status" value="1"/>
</dbReference>
<dbReference type="PRINTS" id="PR00047">
    <property type="entry name" value="STROIDFINGER"/>
</dbReference>
<dbReference type="SUPFAM" id="SSF57716">
    <property type="entry name" value="Glucocorticoid receptor-like (DNA-binding domain)"/>
    <property type="match status" value="1"/>
</dbReference>
<evidence type="ECO:0000256" key="5">
    <source>
        <dbReference type="ARBA" id="ARBA00023015"/>
    </source>
</evidence>
<keyword evidence="8" id="KW-0675">Receptor</keyword>
<evidence type="ECO:0000313" key="13">
    <source>
        <dbReference type="EMBL" id="KAF8571549.1"/>
    </source>
</evidence>
<dbReference type="PRINTS" id="PR00398">
    <property type="entry name" value="STRDHORMONER"/>
</dbReference>
<dbReference type="CDD" id="cd06916">
    <property type="entry name" value="NR_DBD_like"/>
    <property type="match status" value="1"/>
</dbReference>
<dbReference type="Proteomes" id="UP000699462">
    <property type="component" value="Unassembled WGS sequence"/>
</dbReference>
<dbReference type="InterPro" id="IPR035500">
    <property type="entry name" value="NHR-like_dom_sf"/>
</dbReference>
<feature type="domain" description="NR LBD" evidence="12">
    <location>
        <begin position="459"/>
        <end position="722"/>
    </location>
</feature>
<keyword evidence="7" id="KW-0804">Transcription</keyword>
<evidence type="ECO:0000256" key="1">
    <source>
        <dbReference type="ARBA" id="ARBA00004123"/>
    </source>
</evidence>
<dbReference type="PROSITE" id="PS51030">
    <property type="entry name" value="NUCLEAR_REC_DBD_2"/>
    <property type="match status" value="1"/>
</dbReference>
<dbReference type="EMBL" id="JTDF01000452">
    <property type="protein sequence ID" value="KAF8571549.1"/>
    <property type="molecule type" value="Genomic_DNA"/>
</dbReference>
<keyword evidence="3" id="KW-0863">Zinc-finger</keyword>
<gene>
    <name evidence="13" type="ORF">P879_01183</name>
</gene>
<feature type="compositionally biased region" description="Polar residues" evidence="10">
    <location>
        <begin position="178"/>
        <end position="189"/>
    </location>
</feature>
<dbReference type="FunFam" id="3.30.50.10:FF:000006">
    <property type="entry name" value="Nuclear receptor subfamily 5 group A member"/>
    <property type="match status" value="1"/>
</dbReference>
<dbReference type="SMART" id="SM00399">
    <property type="entry name" value="ZnF_C4"/>
    <property type="match status" value="1"/>
</dbReference>
<dbReference type="InterPro" id="IPR050274">
    <property type="entry name" value="Nuclear_hormone_rcpt_NR2"/>
</dbReference>
<dbReference type="InterPro" id="IPR001723">
    <property type="entry name" value="Nuclear_hrmn_rcpt"/>
</dbReference>
<evidence type="ECO:0000256" key="9">
    <source>
        <dbReference type="ARBA" id="ARBA00023242"/>
    </source>
</evidence>
<feature type="region of interest" description="Disordered" evidence="10">
    <location>
        <begin position="173"/>
        <end position="194"/>
    </location>
</feature>
<dbReference type="SMART" id="SM00430">
    <property type="entry name" value="HOLI"/>
    <property type="match status" value="1"/>
</dbReference>
<sequence>MTTSRKVRPSLNLSHLIGPPPPDLLFPHLWNPSTAISGNYDTLKFISTLGTSVAEPFSEALSIKTDASVDQTASLSSFIKSTSSTFTTNKHSQDSPPHRKAYGVNYIDKLAVSLPWSSTLPSQQSEVDSLERKPLLHNVFHQTKTPVHCGVKREFPHLYDTLYNRLSQEHVPKAGRQCNPSNKSTYTTTKRGETDRDFYMRNRFGGWTAATHFSSSTGENVSKFKRFRRNSSRVNRASGGEKVLHASDEQCNEDDEDDNEEEEEDDEGERGELHEEVDETETGSKHSQNVECVVCGDKSSGKHYGQHTCEGCKSFFKRSVRRKLTYTCRGNRQCSIDVHHRNQCQYCRFQKCVKAGMRKEAVQQGRLPPFPSIYNPYFGNPPYLGPIPSILPVNGSFPGPTFYAHFLSMLLRAEPLSQRHSTITMAFLRRTGSSWFGTPQTSKPLSTPSEMKGTDITNQPTTLSEPLTPGPEYSCYPKKEFSDCDKDFAIRILLTVVEWAKNISLFSDLPLQDQLLLLRNAWPELFILNMAHNGPLSPNPTNHEIKSNARASPHQCGTHINLLQPKPRDTSNSDPSPFLNVSSALKYPAASPVISEPPEDYKSKQGTNNTDCFQDQLERLRMLQLDMPEFVCLKGIVLFNSEVAGLTDPITVECIQEKVQSALEEYDRHQFAHHQPFRFGRLLLRLPKLRQVTAERLQHMFFPQLSGELSMEQVIKDILLHGPPPTVVPGAIDRLCERELDYNSDLLKFYAYCAPGLTSQQCTGLRMNGRSRSFNVSDSNDELQCRSRFSTFDNLHSPPGFVNSCGPQCTDSMTHSRSPLVTPDLWNQYNPGSISSLLGTSILYPSVRSALFEESANHTKSTLVTTQSQPSVQVKEPMLDQMKGQQISAYDFPRPIAISSSKGVSSTLQTDSHTAFASTQQTLDYVRLSKLPPFSTRTPESVDNAKDNGKTTLHEDDIYKSSLSNSLDRRVNFSDRVMTTSSSPSVCTTPSTIQLYYAVMRHQLSLLHKHTCSLLSTDTVDFTCPVPRSTIWPPLSLSKTQQPLEEVKHAHQ</sequence>
<feature type="compositionally biased region" description="Acidic residues" evidence="10">
    <location>
        <begin position="250"/>
        <end position="281"/>
    </location>
</feature>
<dbReference type="PROSITE" id="PS00031">
    <property type="entry name" value="NUCLEAR_REC_DBD_1"/>
    <property type="match status" value="1"/>
</dbReference>
<keyword evidence="2" id="KW-0479">Metal-binding</keyword>
<evidence type="ECO:0000256" key="4">
    <source>
        <dbReference type="ARBA" id="ARBA00022833"/>
    </source>
</evidence>
<keyword evidence="6" id="KW-0238">DNA-binding</keyword>
<protein>
    <submittedName>
        <fullName evidence="13">Uncharacterized protein</fullName>
    </submittedName>
</protein>
<dbReference type="AlphaFoldDB" id="A0A8T0DUG9"/>
<evidence type="ECO:0000313" key="14">
    <source>
        <dbReference type="Proteomes" id="UP000699462"/>
    </source>
</evidence>
<dbReference type="Gene3D" id="1.10.565.10">
    <property type="entry name" value="Retinoid X Receptor"/>
    <property type="match status" value="1"/>
</dbReference>
<proteinExistence type="predicted"/>
<keyword evidence="14" id="KW-1185">Reference proteome</keyword>
<dbReference type="GO" id="GO:0008270">
    <property type="term" value="F:zinc ion binding"/>
    <property type="evidence" value="ECO:0007669"/>
    <property type="project" value="UniProtKB-KW"/>
</dbReference>
<feature type="domain" description="Nuclear receptor" evidence="11">
    <location>
        <begin position="289"/>
        <end position="364"/>
    </location>
</feature>
<dbReference type="GO" id="GO:0005634">
    <property type="term" value="C:nucleus"/>
    <property type="evidence" value="ECO:0007669"/>
    <property type="project" value="UniProtKB-SubCell"/>
</dbReference>
<evidence type="ECO:0000256" key="7">
    <source>
        <dbReference type="ARBA" id="ARBA00023163"/>
    </source>
</evidence>
<comment type="caution">
    <text evidence="13">The sequence shown here is derived from an EMBL/GenBank/DDBJ whole genome shotgun (WGS) entry which is preliminary data.</text>
</comment>
<evidence type="ECO:0000256" key="3">
    <source>
        <dbReference type="ARBA" id="ARBA00022771"/>
    </source>
</evidence>
<dbReference type="InterPro" id="IPR000536">
    <property type="entry name" value="Nucl_hrmn_rcpt_lig-bd"/>
</dbReference>
<feature type="region of interest" description="Disordered" evidence="10">
    <location>
        <begin position="232"/>
        <end position="285"/>
    </location>
</feature>
<dbReference type="Gene3D" id="3.30.50.10">
    <property type="entry name" value="Erythroid Transcription Factor GATA-1, subunit A"/>
    <property type="match status" value="1"/>
</dbReference>
<dbReference type="InterPro" id="IPR001628">
    <property type="entry name" value="Znf_hrmn_rcpt"/>
</dbReference>
<keyword evidence="4" id="KW-0862">Zinc</keyword>
<accession>A0A8T0DUG9</accession>
<evidence type="ECO:0000256" key="8">
    <source>
        <dbReference type="ARBA" id="ARBA00023170"/>
    </source>
</evidence>
<evidence type="ECO:0000259" key="12">
    <source>
        <dbReference type="PROSITE" id="PS51843"/>
    </source>
</evidence>
<evidence type="ECO:0000256" key="10">
    <source>
        <dbReference type="SAM" id="MobiDB-lite"/>
    </source>
</evidence>
<evidence type="ECO:0000256" key="2">
    <source>
        <dbReference type="ARBA" id="ARBA00022723"/>
    </source>
</evidence>
<dbReference type="SUPFAM" id="SSF48508">
    <property type="entry name" value="Nuclear receptor ligand-binding domain"/>
    <property type="match status" value="1"/>
</dbReference>
<keyword evidence="5" id="KW-0805">Transcription regulation</keyword>
<comment type="subcellular location">
    <subcellularLocation>
        <location evidence="1">Nucleus</location>
    </subcellularLocation>
</comment>
<dbReference type="Pfam" id="PF00104">
    <property type="entry name" value="Hormone_recep"/>
    <property type="match status" value="2"/>
</dbReference>
<reference evidence="13 14" key="1">
    <citation type="submission" date="2019-07" db="EMBL/GenBank/DDBJ databases">
        <title>Annotation for the trematode Paragonimus westermani.</title>
        <authorList>
            <person name="Choi Y.-J."/>
        </authorList>
    </citation>
    <scope>NUCLEOTIDE SEQUENCE [LARGE SCALE GENOMIC DNA]</scope>
    <source>
        <strain evidence="13">180907_Pwestermani</strain>
    </source>
</reference>
<keyword evidence="9" id="KW-0539">Nucleus</keyword>
<name>A0A8T0DUG9_9TREM</name>
<dbReference type="PANTHER" id="PTHR24083">
    <property type="entry name" value="NUCLEAR HORMONE RECEPTOR"/>
    <property type="match status" value="1"/>
</dbReference>